<protein>
    <submittedName>
        <fullName evidence="2">Uncharacterized protein</fullName>
    </submittedName>
</protein>
<evidence type="ECO:0000313" key="2">
    <source>
        <dbReference type="EMBL" id="AUM62642.1"/>
    </source>
</evidence>
<feature type="region of interest" description="Disordered" evidence="1">
    <location>
        <begin position="180"/>
        <end position="215"/>
    </location>
</feature>
<feature type="compositionally biased region" description="Basic residues" evidence="1">
    <location>
        <begin position="206"/>
        <end position="215"/>
    </location>
</feature>
<feature type="region of interest" description="Disordered" evidence="1">
    <location>
        <begin position="130"/>
        <end position="153"/>
    </location>
</feature>
<dbReference type="AlphaFoldDB" id="A0A2K9LUB5"/>
<keyword evidence="3" id="KW-1185">Reference proteome</keyword>
<proteinExistence type="predicted"/>
<accession>A0A2K9LUB5</accession>
<evidence type="ECO:0000313" key="3">
    <source>
        <dbReference type="Proteomes" id="UP000234790"/>
    </source>
</evidence>
<dbReference type="KEGG" id="smoo:SMONO_v1c03930"/>
<dbReference type="EMBL" id="CP025543">
    <property type="protein sequence ID" value="AUM62642.1"/>
    <property type="molecule type" value="Genomic_DNA"/>
</dbReference>
<feature type="region of interest" description="Disordered" evidence="1">
    <location>
        <begin position="55"/>
        <end position="75"/>
    </location>
</feature>
<organism evidence="2 3">
    <name type="scientific">Spiroplasma monobiae MQ-1</name>
    <dbReference type="NCBI Taxonomy" id="1336748"/>
    <lineage>
        <taxon>Bacteria</taxon>
        <taxon>Bacillati</taxon>
        <taxon>Mycoplasmatota</taxon>
        <taxon>Mollicutes</taxon>
        <taxon>Entomoplasmatales</taxon>
        <taxon>Spiroplasmataceae</taxon>
        <taxon>Spiroplasma</taxon>
    </lineage>
</organism>
<name>A0A2K9LUB5_SPISQ</name>
<feature type="compositionally biased region" description="Low complexity" evidence="1">
    <location>
        <begin position="186"/>
        <end position="205"/>
    </location>
</feature>
<feature type="compositionally biased region" description="Polar residues" evidence="1">
    <location>
        <begin position="7"/>
        <end position="27"/>
    </location>
</feature>
<sequence length="215" mass="23789">MAAKGTPKNSKTNAIQSLRTTGSSKKMTSGKAFERPKLLFNESVSKVELLRQSNYLSSTKKTKTGRDLSALPPGVRKSIEEKERIAAALSFGTSNDIEDIRKRFLIEKKPLTKARATEIREERMRFFQNNIEKSKSGKSKLNSLNYGSDKDPIRKMREEEMARNSKKVQDSVAATKIKATGKSKITKAASTAKTTTKKTTSAAKKPAAKKTTAKK</sequence>
<dbReference type="Proteomes" id="UP000234790">
    <property type="component" value="Chromosome"/>
</dbReference>
<gene>
    <name evidence="2" type="ORF">SMONO_v1c03930</name>
</gene>
<feature type="region of interest" description="Disordered" evidence="1">
    <location>
        <begin position="1"/>
        <end position="32"/>
    </location>
</feature>
<evidence type="ECO:0000256" key="1">
    <source>
        <dbReference type="SAM" id="MobiDB-lite"/>
    </source>
</evidence>
<reference evidence="2 3" key="1">
    <citation type="submission" date="2017-12" db="EMBL/GenBank/DDBJ databases">
        <title>Complete genome sequence of Spiroplasma monobiae MQ-1 (ATCC 33825).</title>
        <authorList>
            <person name="Tsai Y.-M."/>
            <person name="Lo W.-S."/>
            <person name="Wu P.-S."/>
            <person name="Cho S.-T."/>
            <person name="Kuo C.-H."/>
        </authorList>
    </citation>
    <scope>NUCLEOTIDE SEQUENCE [LARGE SCALE GENOMIC DNA]</scope>
    <source>
        <strain evidence="2 3">MQ-1</strain>
    </source>
</reference>
<dbReference type="RefSeq" id="WP_101780701.1">
    <property type="nucleotide sequence ID" value="NZ_CP025543.1"/>
</dbReference>